<feature type="non-terminal residue" evidence="2">
    <location>
        <position position="1"/>
    </location>
</feature>
<organism evidence="2">
    <name type="scientific">Tanacetum cinerariifolium</name>
    <name type="common">Dalmatian daisy</name>
    <name type="synonym">Chrysanthemum cinerariifolium</name>
    <dbReference type="NCBI Taxonomy" id="118510"/>
    <lineage>
        <taxon>Eukaryota</taxon>
        <taxon>Viridiplantae</taxon>
        <taxon>Streptophyta</taxon>
        <taxon>Embryophyta</taxon>
        <taxon>Tracheophyta</taxon>
        <taxon>Spermatophyta</taxon>
        <taxon>Magnoliopsida</taxon>
        <taxon>eudicotyledons</taxon>
        <taxon>Gunneridae</taxon>
        <taxon>Pentapetalae</taxon>
        <taxon>asterids</taxon>
        <taxon>campanulids</taxon>
        <taxon>Asterales</taxon>
        <taxon>Asteraceae</taxon>
        <taxon>Asteroideae</taxon>
        <taxon>Anthemideae</taxon>
        <taxon>Anthemidinae</taxon>
        <taxon>Tanacetum</taxon>
    </lineage>
</organism>
<comment type="caution">
    <text evidence="2">The sequence shown here is derived from an EMBL/GenBank/DDBJ whole genome shotgun (WGS) entry which is preliminary data.</text>
</comment>
<feature type="compositionally biased region" description="Polar residues" evidence="1">
    <location>
        <begin position="8"/>
        <end position="26"/>
    </location>
</feature>
<evidence type="ECO:0000313" key="2">
    <source>
        <dbReference type="EMBL" id="GFD49978.1"/>
    </source>
</evidence>
<dbReference type="EMBL" id="BKCJ011750905">
    <property type="protein sequence ID" value="GFD49978.1"/>
    <property type="molecule type" value="Genomic_DNA"/>
</dbReference>
<evidence type="ECO:0000256" key="1">
    <source>
        <dbReference type="SAM" id="MobiDB-lite"/>
    </source>
</evidence>
<accession>A0A699WWQ3</accession>
<gene>
    <name evidence="2" type="ORF">Tci_921947</name>
</gene>
<feature type="region of interest" description="Disordered" evidence="1">
    <location>
        <begin position="1"/>
        <end position="32"/>
    </location>
</feature>
<dbReference type="AlphaFoldDB" id="A0A699WWQ3"/>
<sequence>AIKPDSVGQASPLLTSLTGDAGSSATIGRAKD</sequence>
<name>A0A699WWQ3_TANCI</name>
<proteinExistence type="predicted"/>
<protein>
    <submittedName>
        <fullName evidence="2">Uncharacterized protein</fullName>
    </submittedName>
</protein>
<reference evidence="2" key="1">
    <citation type="journal article" date="2019" name="Sci. Rep.">
        <title>Draft genome of Tanacetum cinerariifolium, the natural source of mosquito coil.</title>
        <authorList>
            <person name="Yamashiro T."/>
            <person name="Shiraishi A."/>
            <person name="Satake H."/>
            <person name="Nakayama K."/>
        </authorList>
    </citation>
    <scope>NUCLEOTIDE SEQUENCE</scope>
</reference>